<dbReference type="InterPro" id="IPR021718">
    <property type="entry name" value="CPSF73-100_C"/>
</dbReference>
<dbReference type="GO" id="GO:0005634">
    <property type="term" value="C:nucleus"/>
    <property type="evidence" value="ECO:0007669"/>
    <property type="project" value="UniProtKB-SubCell"/>
</dbReference>
<gene>
    <name evidence="5" type="primary">CPSF73-I</name>
    <name evidence="5" type="ORF">SNAT2548_LOCUS5270</name>
</gene>
<proteinExistence type="predicted"/>
<accession>A0A812J853</accession>
<dbReference type="Pfam" id="PF11718">
    <property type="entry name" value="CPSF73-100_C"/>
    <property type="match status" value="1"/>
</dbReference>
<keyword evidence="3" id="KW-0539">Nucleus</keyword>
<evidence type="ECO:0000256" key="1">
    <source>
        <dbReference type="ARBA" id="ARBA00004123"/>
    </source>
</evidence>
<comment type="caution">
    <text evidence="5">The sequence shown here is derived from an EMBL/GenBank/DDBJ whole genome shotgun (WGS) entry which is preliminary data.</text>
</comment>
<sequence>MQDGAAAIERHETGHVLSEVDAFRAFLGLGRCLLHVDGNRVSVNFPTREVECKDEAMAQRVRMSLRRCERALRPIPVF</sequence>
<evidence type="ECO:0000259" key="4">
    <source>
        <dbReference type="Pfam" id="PF11718"/>
    </source>
</evidence>
<evidence type="ECO:0000256" key="3">
    <source>
        <dbReference type="ARBA" id="ARBA00023242"/>
    </source>
</evidence>
<feature type="domain" description="Pre-mRNA 3'-end-processing endonuclease polyadenylation factor C-term" evidence="4">
    <location>
        <begin position="33"/>
        <end position="74"/>
    </location>
</feature>
<dbReference type="GO" id="GO:0006397">
    <property type="term" value="P:mRNA processing"/>
    <property type="evidence" value="ECO:0007669"/>
    <property type="project" value="UniProtKB-KW"/>
</dbReference>
<evidence type="ECO:0000256" key="2">
    <source>
        <dbReference type="ARBA" id="ARBA00022664"/>
    </source>
</evidence>
<name>A0A812J853_9DINO</name>
<dbReference type="EMBL" id="CAJNDS010000336">
    <property type="protein sequence ID" value="CAE7193993.1"/>
    <property type="molecule type" value="Genomic_DNA"/>
</dbReference>
<protein>
    <submittedName>
        <fullName evidence="5">CPSF73-I protein</fullName>
    </submittedName>
</protein>
<dbReference type="AlphaFoldDB" id="A0A812J853"/>
<keyword evidence="2" id="KW-0507">mRNA processing</keyword>
<comment type="subcellular location">
    <subcellularLocation>
        <location evidence="1">Nucleus</location>
    </subcellularLocation>
</comment>
<keyword evidence="6" id="KW-1185">Reference proteome</keyword>
<evidence type="ECO:0000313" key="5">
    <source>
        <dbReference type="EMBL" id="CAE7193993.1"/>
    </source>
</evidence>
<evidence type="ECO:0000313" key="6">
    <source>
        <dbReference type="Proteomes" id="UP000604046"/>
    </source>
</evidence>
<dbReference type="Proteomes" id="UP000604046">
    <property type="component" value="Unassembled WGS sequence"/>
</dbReference>
<reference evidence="5" key="1">
    <citation type="submission" date="2021-02" db="EMBL/GenBank/DDBJ databases">
        <authorList>
            <person name="Dougan E. K."/>
            <person name="Rhodes N."/>
            <person name="Thang M."/>
            <person name="Chan C."/>
        </authorList>
    </citation>
    <scope>NUCLEOTIDE SEQUENCE</scope>
</reference>
<organism evidence="5 6">
    <name type="scientific">Symbiodinium natans</name>
    <dbReference type="NCBI Taxonomy" id="878477"/>
    <lineage>
        <taxon>Eukaryota</taxon>
        <taxon>Sar</taxon>
        <taxon>Alveolata</taxon>
        <taxon>Dinophyceae</taxon>
        <taxon>Suessiales</taxon>
        <taxon>Symbiodiniaceae</taxon>
        <taxon>Symbiodinium</taxon>
    </lineage>
</organism>